<feature type="domain" description="DUF5777" evidence="2">
    <location>
        <begin position="41"/>
        <end position="299"/>
    </location>
</feature>
<sequence length="301" mass="34298">MKNYIYILIVLLILPFTVMAQDSDEVTQDTIVKEKLERAAFESSYIIENPTNVVLNKNAMEIQMNHRFGIIDNWNDLGGIWGAANIRLGVAYGVHERVTLGFGTTKNRRYQDFSAKVAILRQTRSNTMPISLTYFGNMAYDAREQTSTNAPPINYHQDRLSYFHQLIVVRRFSPNFSLQFAPSLSHYNAVYDGMSNTRISVAFGGRYKISPNTSILFDYSQPLTQFDTDKDPGVAIGANPRFTNHPGMSLGFEFGTSGHAFQLFITNYSGIVPQDNYVWNKNDFFDGKFMLGFNITRIYNF</sequence>
<organism evidence="3 4">
    <name type="scientific">Lutimonas vermicola</name>
    <dbReference type="NCBI Taxonomy" id="414288"/>
    <lineage>
        <taxon>Bacteria</taxon>
        <taxon>Pseudomonadati</taxon>
        <taxon>Bacteroidota</taxon>
        <taxon>Flavobacteriia</taxon>
        <taxon>Flavobacteriales</taxon>
        <taxon>Flavobacteriaceae</taxon>
        <taxon>Lutimonas</taxon>
    </lineage>
</organism>
<dbReference type="InterPro" id="IPR045916">
    <property type="entry name" value="DUF5777"/>
</dbReference>
<evidence type="ECO:0000259" key="2">
    <source>
        <dbReference type="Pfam" id="PF19089"/>
    </source>
</evidence>
<comment type="caution">
    <text evidence="3">The sequence shown here is derived from an EMBL/GenBank/DDBJ whole genome shotgun (WGS) entry which is preliminary data.</text>
</comment>
<evidence type="ECO:0000313" key="4">
    <source>
        <dbReference type="Proteomes" id="UP001474120"/>
    </source>
</evidence>
<gene>
    <name evidence="3" type="ORF">AABB81_04390</name>
</gene>
<reference evidence="3 4" key="1">
    <citation type="submission" date="2024-04" db="EMBL/GenBank/DDBJ databases">
        <title>whole genome sequencing of Lutimonas vermicola strain IMCC1616.</title>
        <authorList>
            <person name="Bae S.S."/>
        </authorList>
    </citation>
    <scope>NUCLEOTIDE SEQUENCE [LARGE SCALE GENOMIC DNA]</scope>
    <source>
        <strain evidence="3 4">IMCC1616</strain>
    </source>
</reference>
<dbReference type="Proteomes" id="UP001474120">
    <property type="component" value="Unassembled WGS sequence"/>
</dbReference>
<proteinExistence type="predicted"/>
<keyword evidence="4" id="KW-1185">Reference proteome</keyword>
<name>A0ABU9KY51_9FLAO</name>
<dbReference type="Pfam" id="PF19089">
    <property type="entry name" value="DUF5777"/>
    <property type="match status" value="1"/>
</dbReference>
<keyword evidence="1" id="KW-0732">Signal</keyword>
<protein>
    <submittedName>
        <fullName evidence="3">DUF5777 family beta-barrel protein</fullName>
    </submittedName>
</protein>
<dbReference type="EMBL" id="JBCDNA010000001">
    <property type="protein sequence ID" value="MEL4455121.1"/>
    <property type="molecule type" value="Genomic_DNA"/>
</dbReference>
<dbReference type="RefSeq" id="WP_342158886.1">
    <property type="nucleotide sequence ID" value="NZ_JBCDNA010000001.1"/>
</dbReference>
<evidence type="ECO:0000313" key="3">
    <source>
        <dbReference type="EMBL" id="MEL4455121.1"/>
    </source>
</evidence>
<feature type="chain" id="PRO_5046631388" evidence="1">
    <location>
        <begin position="21"/>
        <end position="301"/>
    </location>
</feature>
<evidence type="ECO:0000256" key="1">
    <source>
        <dbReference type="SAM" id="SignalP"/>
    </source>
</evidence>
<accession>A0ABU9KY51</accession>
<feature type="signal peptide" evidence="1">
    <location>
        <begin position="1"/>
        <end position="20"/>
    </location>
</feature>